<reference evidence="1" key="1">
    <citation type="journal article" date="2019" name="bioRxiv">
        <title>The Genome of the Zebra Mussel, Dreissena polymorpha: A Resource for Invasive Species Research.</title>
        <authorList>
            <person name="McCartney M.A."/>
            <person name="Auch B."/>
            <person name="Kono T."/>
            <person name="Mallez S."/>
            <person name="Zhang Y."/>
            <person name="Obille A."/>
            <person name="Becker A."/>
            <person name="Abrahante J.E."/>
            <person name="Garbe J."/>
            <person name="Badalamenti J.P."/>
            <person name="Herman A."/>
            <person name="Mangelson H."/>
            <person name="Liachko I."/>
            <person name="Sullivan S."/>
            <person name="Sone E.D."/>
            <person name="Koren S."/>
            <person name="Silverstein K.A.T."/>
            <person name="Beckman K.B."/>
            <person name="Gohl D.M."/>
        </authorList>
    </citation>
    <scope>NUCLEOTIDE SEQUENCE</scope>
    <source>
        <strain evidence="1">Duluth1</strain>
        <tissue evidence="1">Whole animal</tissue>
    </source>
</reference>
<dbReference type="EMBL" id="JAIWYP010000007">
    <property type="protein sequence ID" value="KAH3798705.1"/>
    <property type="molecule type" value="Genomic_DNA"/>
</dbReference>
<protein>
    <submittedName>
        <fullName evidence="1">Uncharacterized protein</fullName>
    </submittedName>
</protein>
<dbReference type="EMBL" id="JAIWYP010000007">
    <property type="protein sequence ID" value="KAH3803127.1"/>
    <property type="molecule type" value="Genomic_DNA"/>
</dbReference>
<dbReference type="AlphaFoldDB" id="A0A9D4FLK8"/>
<accession>A0A9D4FLK8</accession>
<name>A0A9D4FLK8_DREPO</name>
<evidence type="ECO:0000313" key="3">
    <source>
        <dbReference type="Proteomes" id="UP000828390"/>
    </source>
</evidence>
<proteinExistence type="predicted"/>
<sequence>MRSLKRTGGLTRGRGMSEIQRTSWLSSIPACAEMNQAMQEIIGMNYKIRMPRILVEVVIAMMRCKYCAFCDKDLNLTKVINLSETLTLVSQLINVLMLHRLLTLERKLFRIWLESL</sequence>
<organism evidence="1 3">
    <name type="scientific">Dreissena polymorpha</name>
    <name type="common">Zebra mussel</name>
    <name type="synonym">Mytilus polymorpha</name>
    <dbReference type="NCBI Taxonomy" id="45954"/>
    <lineage>
        <taxon>Eukaryota</taxon>
        <taxon>Metazoa</taxon>
        <taxon>Spiralia</taxon>
        <taxon>Lophotrochozoa</taxon>
        <taxon>Mollusca</taxon>
        <taxon>Bivalvia</taxon>
        <taxon>Autobranchia</taxon>
        <taxon>Heteroconchia</taxon>
        <taxon>Euheterodonta</taxon>
        <taxon>Imparidentia</taxon>
        <taxon>Neoheterodontei</taxon>
        <taxon>Myida</taxon>
        <taxon>Dreissenoidea</taxon>
        <taxon>Dreissenidae</taxon>
        <taxon>Dreissena</taxon>
    </lineage>
</organism>
<reference evidence="1" key="2">
    <citation type="submission" date="2020-11" db="EMBL/GenBank/DDBJ databases">
        <authorList>
            <person name="McCartney M.A."/>
            <person name="Auch B."/>
            <person name="Kono T."/>
            <person name="Mallez S."/>
            <person name="Becker A."/>
            <person name="Gohl D.M."/>
            <person name="Silverstein K.A.T."/>
            <person name="Koren S."/>
            <person name="Bechman K.B."/>
            <person name="Herman A."/>
            <person name="Abrahante J.E."/>
            <person name="Garbe J."/>
        </authorList>
    </citation>
    <scope>NUCLEOTIDE SEQUENCE</scope>
    <source>
        <strain evidence="1">Duluth1</strain>
        <tissue evidence="1">Whole animal</tissue>
    </source>
</reference>
<evidence type="ECO:0000313" key="1">
    <source>
        <dbReference type="EMBL" id="KAH3798705.1"/>
    </source>
</evidence>
<gene>
    <name evidence="1" type="ORF">DPMN_152307</name>
    <name evidence="2" type="ORF">DPMN_156829</name>
</gene>
<keyword evidence="3" id="KW-1185">Reference proteome</keyword>
<evidence type="ECO:0000313" key="2">
    <source>
        <dbReference type="EMBL" id="KAH3803127.1"/>
    </source>
</evidence>
<comment type="caution">
    <text evidence="1">The sequence shown here is derived from an EMBL/GenBank/DDBJ whole genome shotgun (WGS) entry which is preliminary data.</text>
</comment>
<dbReference type="Proteomes" id="UP000828390">
    <property type="component" value="Unassembled WGS sequence"/>
</dbReference>